<protein>
    <recommendedName>
        <fullName evidence="4">Minor curlin subunit</fullName>
    </recommendedName>
</protein>
<evidence type="ECO:0000313" key="3">
    <source>
        <dbReference type="Proteomes" id="UP001205906"/>
    </source>
</evidence>
<evidence type="ECO:0000256" key="1">
    <source>
        <dbReference type="SAM" id="SignalP"/>
    </source>
</evidence>
<reference evidence="2 3" key="1">
    <citation type="submission" date="2022-06" db="EMBL/GenBank/DDBJ databases">
        <title>Mesorhizobium sp. strain RP14 Genome sequencing and assembly.</title>
        <authorList>
            <person name="Kim I."/>
        </authorList>
    </citation>
    <scope>NUCLEOTIDE SEQUENCE [LARGE SCALE GENOMIC DNA]</scope>
    <source>
        <strain evidence="3">RP14(2022)</strain>
    </source>
</reference>
<dbReference type="RefSeq" id="WP_252818526.1">
    <property type="nucleotide sequence ID" value="NZ_JAMXQS010000005.1"/>
</dbReference>
<organism evidence="2 3">
    <name type="scientific">Mesorhizobium liriopis</name>
    <dbReference type="NCBI Taxonomy" id="2953882"/>
    <lineage>
        <taxon>Bacteria</taxon>
        <taxon>Pseudomonadati</taxon>
        <taxon>Pseudomonadota</taxon>
        <taxon>Alphaproteobacteria</taxon>
        <taxon>Hyphomicrobiales</taxon>
        <taxon>Phyllobacteriaceae</taxon>
        <taxon>Mesorhizobium</taxon>
    </lineage>
</organism>
<comment type="caution">
    <text evidence="2">The sequence shown here is derived from an EMBL/GenBank/DDBJ whole genome shotgun (WGS) entry which is preliminary data.</text>
</comment>
<keyword evidence="3" id="KW-1185">Reference proteome</keyword>
<accession>A0ABT1C6M8</accession>
<dbReference type="EMBL" id="JAMXQS010000005">
    <property type="protein sequence ID" value="MCO6050138.1"/>
    <property type="molecule type" value="Genomic_DNA"/>
</dbReference>
<name>A0ABT1C6M8_9HYPH</name>
<feature type="chain" id="PRO_5046978880" description="Minor curlin subunit" evidence="1">
    <location>
        <begin position="30"/>
        <end position="200"/>
    </location>
</feature>
<evidence type="ECO:0000313" key="2">
    <source>
        <dbReference type="EMBL" id="MCO6050138.1"/>
    </source>
</evidence>
<sequence>MSKTGKIALKSLVAAASLSIGLALVPASAEDILVRNSDNATAEVSALMQPIMPFVNGEAQTTTNIAQIGENNTANSSVKGTSSLSLIQQSGLNNRAVQAIEGANSALLLVQGGTNNNVLQASKGNRNFQMVGVSGNDNNVAYLQAGNDLAGALDVRDSQNSNVLAIQTPQSGRYLMPTGLRGLQNTTVVIVPGRMYVIPK</sequence>
<feature type="signal peptide" evidence="1">
    <location>
        <begin position="1"/>
        <end position="29"/>
    </location>
</feature>
<gene>
    <name evidence="2" type="ORF">NGM99_10070</name>
</gene>
<keyword evidence="1" id="KW-0732">Signal</keyword>
<evidence type="ECO:0008006" key="4">
    <source>
        <dbReference type="Google" id="ProtNLM"/>
    </source>
</evidence>
<dbReference type="Proteomes" id="UP001205906">
    <property type="component" value="Unassembled WGS sequence"/>
</dbReference>
<proteinExistence type="predicted"/>